<dbReference type="GO" id="GO:0004252">
    <property type="term" value="F:serine-type endopeptidase activity"/>
    <property type="evidence" value="ECO:0007669"/>
    <property type="project" value="InterPro"/>
</dbReference>
<name>G9WGS5_9LACO</name>
<dbReference type="RefSeq" id="WP_007747271.1">
    <property type="nucleotide sequence ID" value="NZ_CM001398.1"/>
</dbReference>
<keyword evidence="5" id="KW-0812">Transmembrane</keyword>
<protein>
    <submittedName>
        <fullName evidence="6">DegP/HtrAdo-like serine protease</fullName>
    </submittedName>
</protein>
<organism evidence="6 7">
    <name type="scientific">Oenococcus kitaharae DSM 17330</name>
    <dbReference type="NCBI Taxonomy" id="1045004"/>
    <lineage>
        <taxon>Bacteria</taxon>
        <taxon>Bacillati</taxon>
        <taxon>Bacillota</taxon>
        <taxon>Bacilli</taxon>
        <taxon>Lactobacillales</taxon>
        <taxon>Lactobacillaceae</taxon>
        <taxon>Oenococcus</taxon>
    </lineage>
</organism>
<evidence type="ECO:0000313" key="7">
    <source>
        <dbReference type="Proteomes" id="UP000004959"/>
    </source>
</evidence>
<dbReference type="PATRIC" id="fig|1045004.4.peg.1802"/>
<evidence type="ECO:0000313" key="6">
    <source>
        <dbReference type="EMBL" id="EHN59902.1"/>
    </source>
</evidence>
<dbReference type="Proteomes" id="UP000004959">
    <property type="component" value="Chromosome"/>
</dbReference>
<sequence length="301" mass="31632">MKKDFHGLRIFFIGLLSAIVGAVIVLTLFYQFYLLPASNKVQTNSAKQAGITRVVNLSNNSSSTATQAYRRVRNAVVTVENYQRPSAQANDYFSQWFGGFGGSSSSSDSSSDQPQLAAEGTGLVYEKDGSDAYVVTNNHVVAGADEIELLFRNGRRIKASLVGRNVSHDIAVLRISSANVTQTGKFADSSSVVPGQQVLALGSPLGSDYANSLTSGIVSANDRQINDDPVRLTAIQTDVALNPGNSGGPLINMAGGVIGINSMKISSSSDGSNSVEGMSFSIPSNTVVSTIREIVKAAGNN</sequence>
<dbReference type="AlphaFoldDB" id="G9WGS5"/>
<evidence type="ECO:0000256" key="4">
    <source>
        <dbReference type="ARBA" id="ARBA00022825"/>
    </source>
</evidence>
<dbReference type="PANTHER" id="PTHR43343">
    <property type="entry name" value="PEPTIDASE S12"/>
    <property type="match status" value="1"/>
</dbReference>
<dbReference type="STRING" id="336988.NT96_06660"/>
<dbReference type="SUPFAM" id="SSF50494">
    <property type="entry name" value="Trypsin-like serine proteases"/>
    <property type="match status" value="1"/>
</dbReference>
<dbReference type="InterPro" id="IPR009003">
    <property type="entry name" value="Peptidase_S1_PA"/>
</dbReference>
<dbReference type="OrthoDB" id="9758917at2"/>
<evidence type="ECO:0000256" key="3">
    <source>
        <dbReference type="ARBA" id="ARBA00022801"/>
    </source>
</evidence>
<dbReference type="eggNOG" id="COG0265">
    <property type="taxonomic scope" value="Bacteria"/>
</dbReference>
<keyword evidence="5" id="KW-0472">Membrane</keyword>
<keyword evidence="7" id="KW-1185">Reference proteome</keyword>
<keyword evidence="4" id="KW-0720">Serine protease</keyword>
<dbReference type="InterPro" id="IPR043504">
    <property type="entry name" value="Peptidase_S1_PA_chymotrypsin"/>
</dbReference>
<comment type="similarity">
    <text evidence="1">Belongs to the peptidase S1C family.</text>
</comment>
<keyword evidence="5" id="KW-1133">Transmembrane helix</keyword>
<dbReference type="PANTHER" id="PTHR43343:SF3">
    <property type="entry name" value="PROTEASE DO-LIKE 8, CHLOROPLASTIC"/>
    <property type="match status" value="1"/>
</dbReference>
<dbReference type="PRINTS" id="PR00834">
    <property type="entry name" value="PROTEASES2C"/>
</dbReference>
<dbReference type="Pfam" id="PF13365">
    <property type="entry name" value="Trypsin_2"/>
    <property type="match status" value="1"/>
</dbReference>
<reference evidence="6 7" key="1">
    <citation type="journal article" date="2012" name="PLoS ONE">
        <title>Functional divergence in the genus oenococcus as predicted by genome sequencing of the newly-described species, Oenococcus kitaharae.</title>
        <authorList>
            <person name="Borneman A.R."/>
            <person name="McCarthy J.M."/>
            <person name="Chambers P.J."/>
            <person name="Bartowsky E.J."/>
        </authorList>
    </citation>
    <scope>NUCLEOTIDE SEQUENCE [LARGE SCALE GENOMIC DNA]</scope>
    <source>
        <strain evidence="7">DSM17330</strain>
    </source>
</reference>
<keyword evidence="3" id="KW-0378">Hydrolase</keyword>
<comment type="caution">
    <text evidence="6">The sequence shown here is derived from an EMBL/GenBank/DDBJ whole genome shotgun (WGS) entry which is preliminary data.</text>
</comment>
<dbReference type="Gene3D" id="2.40.10.10">
    <property type="entry name" value="Trypsin-like serine proteases"/>
    <property type="match status" value="2"/>
</dbReference>
<evidence type="ECO:0000256" key="2">
    <source>
        <dbReference type="ARBA" id="ARBA00022670"/>
    </source>
</evidence>
<proteinExistence type="inferred from homology"/>
<dbReference type="InterPro" id="IPR051201">
    <property type="entry name" value="Chloro_Bact_Ser_Proteases"/>
</dbReference>
<dbReference type="HOGENOM" id="CLU_020120_0_2_9"/>
<evidence type="ECO:0000256" key="1">
    <source>
        <dbReference type="ARBA" id="ARBA00010541"/>
    </source>
</evidence>
<dbReference type="GO" id="GO:0006508">
    <property type="term" value="P:proteolysis"/>
    <property type="evidence" value="ECO:0007669"/>
    <property type="project" value="UniProtKB-KW"/>
</dbReference>
<gene>
    <name evidence="6" type="ORF">OKIT_1832</name>
</gene>
<dbReference type="InterPro" id="IPR001940">
    <property type="entry name" value="Peptidase_S1C"/>
</dbReference>
<feature type="transmembrane region" description="Helical" evidence="5">
    <location>
        <begin position="12"/>
        <end position="33"/>
    </location>
</feature>
<evidence type="ECO:0000256" key="5">
    <source>
        <dbReference type="SAM" id="Phobius"/>
    </source>
</evidence>
<dbReference type="EMBL" id="AFVZ01000001">
    <property type="protein sequence ID" value="EHN59902.1"/>
    <property type="molecule type" value="Genomic_DNA"/>
</dbReference>
<keyword evidence="2 6" id="KW-0645">Protease</keyword>
<accession>G9WGS5</accession>